<keyword evidence="5" id="KW-0408">Iron</keyword>
<dbReference type="FunCoup" id="A0A4Q1BW75">
    <property type="interactions" value="234"/>
</dbReference>
<dbReference type="SUPFAM" id="SSF51197">
    <property type="entry name" value="Clavaminate synthase-like"/>
    <property type="match status" value="1"/>
</dbReference>
<name>A0A4Q1BW75_TREME</name>
<dbReference type="Proteomes" id="UP000289152">
    <property type="component" value="Unassembled WGS sequence"/>
</dbReference>
<dbReference type="PANTHER" id="PTHR30468">
    <property type="entry name" value="ALPHA-KETOGLUTARATE-DEPENDENT SULFONATE DIOXYGENASE"/>
    <property type="match status" value="1"/>
</dbReference>
<dbReference type="InterPro" id="IPR051323">
    <property type="entry name" value="AtsK-like"/>
</dbReference>
<dbReference type="InterPro" id="IPR042098">
    <property type="entry name" value="TauD-like_sf"/>
</dbReference>
<dbReference type="AlphaFoldDB" id="A0A4Q1BW75"/>
<proteinExistence type="inferred from homology"/>
<keyword evidence="2" id="KW-0479">Metal-binding</keyword>
<evidence type="ECO:0000313" key="8">
    <source>
        <dbReference type="Proteomes" id="UP000289152"/>
    </source>
</evidence>
<dbReference type="InParanoid" id="A0A4Q1BW75"/>
<keyword evidence="3 7" id="KW-0223">Dioxygenase</keyword>
<dbReference type="Gene3D" id="3.60.130.10">
    <property type="entry name" value="Clavaminate synthase-like"/>
    <property type="match status" value="1"/>
</dbReference>
<evidence type="ECO:0000256" key="1">
    <source>
        <dbReference type="ARBA" id="ARBA00005896"/>
    </source>
</evidence>
<dbReference type="GO" id="GO:0016706">
    <property type="term" value="F:2-oxoglutarate-dependent dioxygenase activity"/>
    <property type="evidence" value="ECO:0007669"/>
    <property type="project" value="TreeGrafter"/>
</dbReference>
<dbReference type="Pfam" id="PF02668">
    <property type="entry name" value="TauD"/>
    <property type="match status" value="1"/>
</dbReference>
<keyword evidence="4" id="KW-0560">Oxidoreductase</keyword>
<comment type="caution">
    <text evidence="7">The sequence shown here is derived from an EMBL/GenBank/DDBJ whole genome shotgun (WGS) entry which is preliminary data.</text>
</comment>
<evidence type="ECO:0000256" key="2">
    <source>
        <dbReference type="ARBA" id="ARBA00022723"/>
    </source>
</evidence>
<dbReference type="EMBL" id="SDIL01000002">
    <property type="protein sequence ID" value="RXK42322.1"/>
    <property type="molecule type" value="Genomic_DNA"/>
</dbReference>
<dbReference type="FunFam" id="3.60.130.10:FF:000007">
    <property type="entry name" value="Alpha-ketoglutarate-dependent taurine dioxygenase"/>
    <property type="match status" value="1"/>
</dbReference>
<protein>
    <submittedName>
        <fullName evidence="7">Alpha-ketoglutarate catabolism dioxygenase</fullName>
    </submittedName>
</protein>
<evidence type="ECO:0000259" key="6">
    <source>
        <dbReference type="Pfam" id="PF02668"/>
    </source>
</evidence>
<feature type="domain" description="TauD/TfdA-like" evidence="6">
    <location>
        <begin position="82"/>
        <end position="347"/>
    </location>
</feature>
<dbReference type="PANTHER" id="PTHR30468:SF31">
    <property type="entry name" value="ALPHA-KETOGLUTARATE-DEPENDENT SULFONATE DIOXYGENASE-RELATED"/>
    <property type="match status" value="1"/>
</dbReference>
<accession>A0A4Q1BW75</accession>
<keyword evidence="8" id="KW-1185">Reference proteome</keyword>
<dbReference type="OrthoDB" id="10257314at2759"/>
<dbReference type="VEuPathDB" id="FungiDB:TREMEDRAFT_69333"/>
<dbReference type="GO" id="GO:0005737">
    <property type="term" value="C:cytoplasm"/>
    <property type="evidence" value="ECO:0007669"/>
    <property type="project" value="TreeGrafter"/>
</dbReference>
<comment type="similarity">
    <text evidence="1">Belongs to the TfdA dioxygenase family.</text>
</comment>
<evidence type="ECO:0000256" key="5">
    <source>
        <dbReference type="ARBA" id="ARBA00023004"/>
    </source>
</evidence>
<organism evidence="7 8">
    <name type="scientific">Tremella mesenterica</name>
    <name type="common">Jelly fungus</name>
    <dbReference type="NCBI Taxonomy" id="5217"/>
    <lineage>
        <taxon>Eukaryota</taxon>
        <taxon>Fungi</taxon>
        <taxon>Dikarya</taxon>
        <taxon>Basidiomycota</taxon>
        <taxon>Agaricomycotina</taxon>
        <taxon>Tremellomycetes</taxon>
        <taxon>Tremellales</taxon>
        <taxon>Tremellaceae</taxon>
        <taxon>Tremella</taxon>
    </lineage>
</organism>
<reference evidence="7 8" key="1">
    <citation type="submission" date="2016-06" db="EMBL/GenBank/DDBJ databases">
        <title>Evolution of pathogenesis and genome organization in the Tremellales.</title>
        <authorList>
            <person name="Cuomo C."/>
            <person name="Litvintseva A."/>
            <person name="Heitman J."/>
            <person name="Chen Y."/>
            <person name="Sun S."/>
            <person name="Springer D."/>
            <person name="Dromer F."/>
            <person name="Young S."/>
            <person name="Zeng Q."/>
            <person name="Chapman S."/>
            <person name="Gujja S."/>
            <person name="Saif S."/>
            <person name="Birren B."/>
        </authorList>
    </citation>
    <scope>NUCLEOTIDE SEQUENCE [LARGE SCALE GENOMIC DNA]</scope>
    <source>
        <strain evidence="7 8">ATCC 28783</strain>
    </source>
</reference>
<dbReference type="GO" id="GO:0046872">
    <property type="term" value="F:metal ion binding"/>
    <property type="evidence" value="ECO:0007669"/>
    <property type="project" value="UniProtKB-KW"/>
</dbReference>
<dbReference type="InterPro" id="IPR003819">
    <property type="entry name" value="TauD/TfdA-like"/>
</dbReference>
<sequence>MSNASSDGGETLVDPYNYVGDVLGAGPGENYPFSDLLPYNPTRDKSDPPLPYFDITDRGHFADPACSRLNAAVKKAGGKIKDLGICVGSVVEGDIKLEDLTSEEKDDLALLVARRGVVFFRNQTGLDIDKQRELGKYFGPLHTHPVLAVPRRNGLDDVVVIYSDKDSRPDPYAFSRVELFHSDVTFEAQPPGTTILKLMTTPEVGNDTLWSSGYALYSSLSKPYQKYLESLSAVHSSFGQALWRSETLPTPRRQPLETIHPVVRVHPVTGFKSIFVNAGFVTRLVGVPKAESTNTLKFLFDSFAQQTDATCRWRWQDGDVALWDNRVVNHSATFDAYPSLRHGLRVTPQAERPLSVNSYEKQYGRQAKDWLEERYRVLGLDPPHMDQGGSISKSYKD</sequence>
<evidence type="ECO:0000256" key="4">
    <source>
        <dbReference type="ARBA" id="ARBA00023002"/>
    </source>
</evidence>
<evidence type="ECO:0000313" key="7">
    <source>
        <dbReference type="EMBL" id="RXK42322.1"/>
    </source>
</evidence>
<evidence type="ECO:0000256" key="3">
    <source>
        <dbReference type="ARBA" id="ARBA00022964"/>
    </source>
</evidence>
<gene>
    <name evidence="7" type="ORF">M231_00312</name>
</gene>